<evidence type="ECO:0000256" key="1">
    <source>
        <dbReference type="ARBA" id="ARBA00022801"/>
    </source>
</evidence>
<dbReference type="STRING" id="105231.A0A1Y1I1G3"/>
<accession>A0A1Y1I1G3</accession>
<feature type="compositionally biased region" description="Low complexity" evidence="2">
    <location>
        <begin position="36"/>
        <end position="49"/>
    </location>
</feature>
<dbReference type="EMBL" id="DF237091">
    <property type="protein sequence ID" value="GAQ83279.1"/>
    <property type="molecule type" value="Genomic_DNA"/>
</dbReference>
<feature type="domain" description="AB hydrolase-1" evidence="3">
    <location>
        <begin position="268"/>
        <end position="527"/>
    </location>
</feature>
<dbReference type="InterPro" id="IPR029058">
    <property type="entry name" value="AB_hydrolase_fold"/>
</dbReference>
<name>A0A1Y1I1G3_KLENI</name>
<dbReference type="Pfam" id="PF12697">
    <property type="entry name" value="Abhydrolase_6"/>
    <property type="match status" value="1"/>
</dbReference>
<organism evidence="4 5">
    <name type="scientific">Klebsormidium nitens</name>
    <name type="common">Green alga</name>
    <name type="synonym">Ulothrix nitens</name>
    <dbReference type="NCBI Taxonomy" id="105231"/>
    <lineage>
        <taxon>Eukaryota</taxon>
        <taxon>Viridiplantae</taxon>
        <taxon>Streptophyta</taxon>
        <taxon>Klebsormidiophyceae</taxon>
        <taxon>Klebsormidiales</taxon>
        <taxon>Klebsormidiaceae</taxon>
        <taxon>Klebsormidium</taxon>
    </lineage>
</organism>
<dbReference type="AlphaFoldDB" id="A0A1Y1I1G3"/>
<proteinExistence type="predicted"/>
<reference evidence="4 5" key="1">
    <citation type="journal article" date="2014" name="Nat. Commun.">
        <title>Klebsormidium flaccidum genome reveals primary factors for plant terrestrial adaptation.</title>
        <authorList>
            <person name="Hori K."/>
            <person name="Maruyama F."/>
            <person name="Fujisawa T."/>
            <person name="Togashi T."/>
            <person name="Yamamoto N."/>
            <person name="Seo M."/>
            <person name="Sato S."/>
            <person name="Yamada T."/>
            <person name="Mori H."/>
            <person name="Tajima N."/>
            <person name="Moriyama T."/>
            <person name="Ikeuchi M."/>
            <person name="Watanabe M."/>
            <person name="Wada H."/>
            <person name="Kobayashi K."/>
            <person name="Saito M."/>
            <person name="Masuda T."/>
            <person name="Sasaki-Sekimoto Y."/>
            <person name="Mashiguchi K."/>
            <person name="Awai K."/>
            <person name="Shimojima M."/>
            <person name="Masuda S."/>
            <person name="Iwai M."/>
            <person name="Nobusawa T."/>
            <person name="Narise T."/>
            <person name="Kondo S."/>
            <person name="Saito H."/>
            <person name="Sato R."/>
            <person name="Murakawa M."/>
            <person name="Ihara Y."/>
            <person name="Oshima-Yamada Y."/>
            <person name="Ohtaka K."/>
            <person name="Satoh M."/>
            <person name="Sonobe K."/>
            <person name="Ishii M."/>
            <person name="Ohtani R."/>
            <person name="Kanamori-Sato M."/>
            <person name="Honoki R."/>
            <person name="Miyazaki D."/>
            <person name="Mochizuki H."/>
            <person name="Umetsu J."/>
            <person name="Higashi K."/>
            <person name="Shibata D."/>
            <person name="Kamiya Y."/>
            <person name="Sato N."/>
            <person name="Nakamura Y."/>
            <person name="Tabata S."/>
            <person name="Ida S."/>
            <person name="Kurokawa K."/>
            <person name="Ohta H."/>
        </authorList>
    </citation>
    <scope>NUCLEOTIDE SEQUENCE [LARGE SCALE GENOMIC DNA]</scope>
    <source>
        <strain evidence="4 5">NIES-2285</strain>
    </source>
</reference>
<evidence type="ECO:0000256" key="2">
    <source>
        <dbReference type="SAM" id="MobiDB-lite"/>
    </source>
</evidence>
<evidence type="ECO:0000313" key="5">
    <source>
        <dbReference type="Proteomes" id="UP000054558"/>
    </source>
</evidence>
<keyword evidence="5" id="KW-1185">Reference proteome</keyword>
<dbReference type="InterPro" id="IPR050266">
    <property type="entry name" value="AB_hydrolase_sf"/>
</dbReference>
<sequence>MEEGDGDAGAGRRSSLRKRHVAPKLAVVDESTRRQAAAARLDALENDNAMAPDAIEVRDDDEAFNIDEEMEEVYGDKPRSRNKRRTRQRATEEKQMAVKKGPKTFEELLQEANLESLPAHVPSYLTAGVNKRRRVALVRTKEMALMMMDQRPTSVVQSGIRLKLIFLTLLSVVLCLASVDAAFYASTATEASIKGTCQLPGESNESNSGTKPLVSEAVKDLVLVPVTIANGSTFTMATHVYTTRPEDWRETQGNGFDGLCSHRQDIALVLLHGATYNARYWDADAIDGHPYSFARHFARLCYSVIALDMLGAGQSDRPDGFSLNTNDHVLTIHQILKSLRENDNPFRRRAFKHVVLMGHSFGAILARSVVASFPDSADLLVNTAASFGYEPTLPELGFLLSKNPGPYISLPTEGPRGNMRKIFLHEETVAPSMVDYDLTALVEALPRATFIELGQLFAYRRSPESEDVAKVVEKFQTDRIKIPIFHQCGDRDLFASLESCLQGPLFFPNSPEVVTDLLADTGHSFNLHTNNLLGWTNIARYVAEKYPVESCIL</sequence>
<dbReference type="Gene3D" id="3.40.50.1820">
    <property type="entry name" value="alpha/beta hydrolase"/>
    <property type="match status" value="1"/>
</dbReference>
<evidence type="ECO:0000259" key="3">
    <source>
        <dbReference type="Pfam" id="PF12697"/>
    </source>
</evidence>
<keyword evidence="1" id="KW-0378">Hydrolase</keyword>
<dbReference type="PANTHER" id="PTHR43798">
    <property type="entry name" value="MONOACYLGLYCEROL LIPASE"/>
    <property type="match status" value="1"/>
</dbReference>
<evidence type="ECO:0000313" key="4">
    <source>
        <dbReference type="EMBL" id="GAQ83279.1"/>
    </source>
</evidence>
<feature type="region of interest" description="Disordered" evidence="2">
    <location>
        <begin position="1"/>
        <end position="100"/>
    </location>
</feature>
<dbReference type="GO" id="GO:0016787">
    <property type="term" value="F:hydrolase activity"/>
    <property type="evidence" value="ECO:0007669"/>
    <property type="project" value="UniProtKB-KW"/>
</dbReference>
<dbReference type="Proteomes" id="UP000054558">
    <property type="component" value="Unassembled WGS sequence"/>
</dbReference>
<dbReference type="OrthoDB" id="74807at2759"/>
<dbReference type="InterPro" id="IPR000073">
    <property type="entry name" value="AB_hydrolase_1"/>
</dbReference>
<protein>
    <recommendedName>
        <fullName evidence="3">AB hydrolase-1 domain-containing protein</fullName>
    </recommendedName>
</protein>
<dbReference type="SUPFAM" id="SSF53474">
    <property type="entry name" value="alpha/beta-Hydrolases"/>
    <property type="match status" value="1"/>
</dbReference>
<dbReference type="PANTHER" id="PTHR43798:SF31">
    <property type="entry name" value="AB HYDROLASE SUPERFAMILY PROTEIN YCLE"/>
    <property type="match status" value="1"/>
</dbReference>
<gene>
    <name evidence="4" type="ORF">KFL_001420040</name>
</gene>
<feature type="compositionally biased region" description="Acidic residues" evidence="2">
    <location>
        <begin position="58"/>
        <end position="73"/>
    </location>
</feature>